<dbReference type="InterPro" id="IPR000522">
    <property type="entry name" value="ABC_transptr_permease_BtuC"/>
</dbReference>
<keyword evidence="5 8" id="KW-0812">Transmembrane</keyword>
<dbReference type="PANTHER" id="PTHR30472:SF41">
    <property type="entry name" value="TRANSPORT SYSTEM PERMEASE PROTEIN"/>
    <property type="match status" value="1"/>
</dbReference>
<evidence type="ECO:0000256" key="7">
    <source>
        <dbReference type="ARBA" id="ARBA00023136"/>
    </source>
</evidence>
<dbReference type="Proteomes" id="UP000070138">
    <property type="component" value="Unassembled WGS sequence"/>
</dbReference>
<feature type="transmembrane region" description="Helical" evidence="8">
    <location>
        <begin position="12"/>
        <end position="33"/>
    </location>
</feature>
<evidence type="ECO:0000256" key="2">
    <source>
        <dbReference type="ARBA" id="ARBA00007935"/>
    </source>
</evidence>
<gene>
    <name evidence="9" type="ORF">LS48_05920</name>
</gene>
<dbReference type="STRING" id="1548749.LS48_05920"/>
<feature type="transmembrane region" description="Helical" evidence="8">
    <location>
        <begin position="93"/>
        <end position="115"/>
    </location>
</feature>
<dbReference type="OrthoDB" id="9811721at2"/>
<feature type="transmembrane region" description="Helical" evidence="8">
    <location>
        <begin position="127"/>
        <end position="149"/>
    </location>
</feature>
<evidence type="ECO:0000313" key="10">
    <source>
        <dbReference type="Proteomes" id="UP000070138"/>
    </source>
</evidence>
<dbReference type="RefSeq" id="WP_062620982.1">
    <property type="nucleotide sequence ID" value="NZ_JRWG01000003.1"/>
</dbReference>
<keyword evidence="4" id="KW-1003">Cell membrane</keyword>
<evidence type="ECO:0000256" key="8">
    <source>
        <dbReference type="SAM" id="Phobius"/>
    </source>
</evidence>
<comment type="similarity">
    <text evidence="2">Belongs to the binding-protein-dependent transport system permease family. FecCD subfamily.</text>
</comment>
<dbReference type="PANTHER" id="PTHR30472">
    <property type="entry name" value="FERRIC ENTEROBACTIN TRANSPORT SYSTEM PERMEASE PROTEIN"/>
    <property type="match status" value="1"/>
</dbReference>
<evidence type="ECO:0000256" key="5">
    <source>
        <dbReference type="ARBA" id="ARBA00022692"/>
    </source>
</evidence>
<feature type="transmembrane region" description="Helical" evidence="8">
    <location>
        <begin position="64"/>
        <end position="81"/>
    </location>
</feature>
<evidence type="ECO:0000256" key="3">
    <source>
        <dbReference type="ARBA" id="ARBA00022448"/>
    </source>
</evidence>
<feature type="transmembrane region" description="Helical" evidence="8">
    <location>
        <begin position="245"/>
        <end position="268"/>
    </location>
</feature>
<name>A0A137RIK4_9FLAO</name>
<evidence type="ECO:0000256" key="1">
    <source>
        <dbReference type="ARBA" id="ARBA00004651"/>
    </source>
</evidence>
<comment type="subcellular location">
    <subcellularLocation>
        <location evidence="1">Cell membrane</location>
        <topology evidence="1">Multi-pass membrane protein</topology>
    </subcellularLocation>
</comment>
<dbReference type="InterPro" id="IPR037294">
    <property type="entry name" value="ABC_BtuC-like"/>
</dbReference>
<keyword evidence="7 8" id="KW-0472">Membrane</keyword>
<dbReference type="Gene3D" id="1.10.3470.10">
    <property type="entry name" value="ABC transporter involved in vitamin B12 uptake, BtuC"/>
    <property type="match status" value="1"/>
</dbReference>
<organism evidence="9 10">
    <name type="scientific">Aequorivita aquimaris</name>
    <dbReference type="NCBI Taxonomy" id="1548749"/>
    <lineage>
        <taxon>Bacteria</taxon>
        <taxon>Pseudomonadati</taxon>
        <taxon>Bacteroidota</taxon>
        <taxon>Flavobacteriia</taxon>
        <taxon>Flavobacteriales</taxon>
        <taxon>Flavobacteriaceae</taxon>
        <taxon>Aequorivita</taxon>
    </lineage>
</organism>
<reference evidence="10" key="1">
    <citation type="submission" date="2014-10" db="EMBL/GenBank/DDBJ databases">
        <title>Genome sequencing of Vitellibacter sp. D-24.</title>
        <authorList>
            <person name="Thevarajoo S."/>
            <person name="Selvaratnam C."/>
            <person name="Goh K.M."/>
            <person name="Chong C.S."/>
        </authorList>
    </citation>
    <scope>NUCLEOTIDE SEQUENCE [LARGE SCALE GENOMIC DNA]</scope>
    <source>
        <strain evidence="10">D-24</strain>
    </source>
</reference>
<feature type="transmembrane region" description="Helical" evidence="8">
    <location>
        <begin position="156"/>
        <end position="179"/>
    </location>
</feature>
<sequence>MQVSQTYRLQFAVLFVALLAAFLMNLGMGSVSIPLDEIISLFIGNGASKETWRFIIFDYRLPKALTAMLAGGGLAVSGLLMQTLFRNPLAGPFVLGLSSGASLGVAILILGASAFGGFFGTLLLSQWSLVIASALGSFLVLLAVLAVTFRIKDTMAILIIGLMFGSVTTAVVSVLSYFSNAEQLQQYIFWSFGSLGNQSWQGVLILTICFLAGLALSFFSSKSLNALLLGENYAKSMGLHIKRTTFIIILATSILAGSITAFVGPIAFVGLAVPHLVRQFFKTSNHFVLLPAVLLCGSLLLLICDTVAQLPFSEFTLPINAITSLVGAPVVIWLLVRKRKLFF</sequence>
<dbReference type="Pfam" id="PF01032">
    <property type="entry name" value="FecCD"/>
    <property type="match status" value="1"/>
</dbReference>
<keyword evidence="3" id="KW-0813">Transport</keyword>
<feature type="transmembrane region" description="Helical" evidence="8">
    <location>
        <begin position="199"/>
        <end position="219"/>
    </location>
</feature>
<dbReference type="CDD" id="cd06550">
    <property type="entry name" value="TM_ABC_iron-siderophores_like"/>
    <property type="match status" value="1"/>
</dbReference>
<feature type="transmembrane region" description="Helical" evidence="8">
    <location>
        <begin position="288"/>
        <end position="308"/>
    </location>
</feature>
<evidence type="ECO:0000256" key="6">
    <source>
        <dbReference type="ARBA" id="ARBA00022989"/>
    </source>
</evidence>
<evidence type="ECO:0000313" key="9">
    <source>
        <dbReference type="EMBL" id="KXO00015.1"/>
    </source>
</evidence>
<dbReference type="EMBL" id="JRWG01000003">
    <property type="protein sequence ID" value="KXO00015.1"/>
    <property type="molecule type" value="Genomic_DNA"/>
</dbReference>
<reference evidence="9 10" key="2">
    <citation type="journal article" date="2016" name="Int. J. Syst. Evol. Microbiol.">
        <title>Vitellibacter aquimaris sp. nov., a marine bacterium isolated from seawater.</title>
        <authorList>
            <person name="Thevarajoo S."/>
            <person name="Selvaratnam C."/>
            <person name="Goh K.M."/>
            <person name="Hong K.W."/>
            <person name="Chan X.Y."/>
            <person name="Chan K.G."/>
            <person name="Chong C.S."/>
        </authorList>
    </citation>
    <scope>NUCLEOTIDE SEQUENCE [LARGE SCALE GENOMIC DNA]</scope>
    <source>
        <strain evidence="9 10">D-24</strain>
    </source>
</reference>
<comment type="caution">
    <text evidence="9">The sequence shown here is derived from an EMBL/GenBank/DDBJ whole genome shotgun (WGS) entry which is preliminary data.</text>
</comment>
<accession>A0A137RIK4</accession>
<dbReference type="GO" id="GO:0005886">
    <property type="term" value="C:plasma membrane"/>
    <property type="evidence" value="ECO:0007669"/>
    <property type="project" value="UniProtKB-SubCell"/>
</dbReference>
<dbReference type="SUPFAM" id="SSF81345">
    <property type="entry name" value="ABC transporter involved in vitamin B12 uptake, BtuC"/>
    <property type="match status" value="1"/>
</dbReference>
<keyword evidence="6 8" id="KW-1133">Transmembrane helix</keyword>
<dbReference type="GO" id="GO:0022857">
    <property type="term" value="F:transmembrane transporter activity"/>
    <property type="evidence" value="ECO:0007669"/>
    <property type="project" value="InterPro"/>
</dbReference>
<dbReference type="AlphaFoldDB" id="A0A137RIK4"/>
<keyword evidence="10" id="KW-1185">Reference proteome</keyword>
<proteinExistence type="inferred from homology"/>
<dbReference type="GO" id="GO:0033214">
    <property type="term" value="P:siderophore-iron import into cell"/>
    <property type="evidence" value="ECO:0007669"/>
    <property type="project" value="TreeGrafter"/>
</dbReference>
<dbReference type="PATRIC" id="fig|1548749.3.peg.1251"/>
<evidence type="ECO:0000256" key="4">
    <source>
        <dbReference type="ARBA" id="ARBA00022475"/>
    </source>
</evidence>
<feature type="transmembrane region" description="Helical" evidence="8">
    <location>
        <begin position="315"/>
        <end position="336"/>
    </location>
</feature>
<protein>
    <submittedName>
        <fullName evidence="9">Iron ABC transporter</fullName>
    </submittedName>
</protein>